<protein>
    <submittedName>
        <fullName evidence="4">Uncharacterized protein</fullName>
    </submittedName>
</protein>
<reference evidence="4" key="1">
    <citation type="submission" date="2022-11" db="UniProtKB">
        <authorList>
            <consortium name="WormBaseParasite"/>
        </authorList>
    </citation>
    <scope>IDENTIFICATION</scope>
</reference>
<keyword evidence="1" id="KW-1133">Transmembrane helix</keyword>
<dbReference type="AlphaFoldDB" id="A0A914HXT8"/>
<evidence type="ECO:0000313" key="4">
    <source>
        <dbReference type="WBParaSite" id="Gr19_v10_g5650.t1"/>
    </source>
</evidence>
<accession>A0A914HXT8</accession>
<sequence>MQFAKLPMVLLLLLLVSFVSCVEIAAPPNGMGAERVKRQNPRNCRPGSPGCRVVNQANVGLNQDMQYIVKLPMFLVLLALLLVSFVSSVEFDAPANGMAAAERVKRQVVTGGIAQCEWDSQTLTWQCLNIGVNGK</sequence>
<dbReference type="PROSITE" id="PS51257">
    <property type="entry name" value="PROKAR_LIPOPROTEIN"/>
    <property type="match status" value="1"/>
</dbReference>
<evidence type="ECO:0000313" key="3">
    <source>
        <dbReference type="Proteomes" id="UP000887572"/>
    </source>
</evidence>
<evidence type="ECO:0000256" key="1">
    <source>
        <dbReference type="SAM" id="Phobius"/>
    </source>
</evidence>
<feature type="chain" id="PRO_5036964441" evidence="2">
    <location>
        <begin position="22"/>
        <end position="135"/>
    </location>
</feature>
<evidence type="ECO:0000256" key="2">
    <source>
        <dbReference type="SAM" id="SignalP"/>
    </source>
</evidence>
<dbReference type="WBParaSite" id="Gr19_v10_g5650.t1">
    <property type="protein sequence ID" value="Gr19_v10_g5650.t1"/>
    <property type="gene ID" value="Gr19_v10_g5650"/>
</dbReference>
<keyword evidence="2" id="KW-0732">Signal</keyword>
<feature type="transmembrane region" description="Helical" evidence="1">
    <location>
        <begin position="67"/>
        <end position="89"/>
    </location>
</feature>
<keyword evidence="1" id="KW-0472">Membrane</keyword>
<keyword evidence="3" id="KW-1185">Reference proteome</keyword>
<feature type="signal peptide" evidence="2">
    <location>
        <begin position="1"/>
        <end position="21"/>
    </location>
</feature>
<name>A0A914HXT8_GLORO</name>
<proteinExistence type="predicted"/>
<organism evidence="3 4">
    <name type="scientific">Globodera rostochiensis</name>
    <name type="common">Golden nematode worm</name>
    <name type="synonym">Heterodera rostochiensis</name>
    <dbReference type="NCBI Taxonomy" id="31243"/>
    <lineage>
        <taxon>Eukaryota</taxon>
        <taxon>Metazoa</taxon>
        <taxon>Ecdysozoa</taxon>
        <taxon>Nematoda</taxon>
        <taxon>Chromadorea</taxon>
        <taxon>Rhabditida</taxon>
        <taxon>Tylenchina</taxon>
        <taxon>Tylenchomorpha</taxon>
        <taxon>Tylenchoidea</taxon>
        <taxon>Heteroderidae</taxon>
        <taxon>Heteroderinae</taxon>
        <taxon>Globodera</taxon>
    </lineage>
</organism>
<dbReference type="Proteomes" id="UP000887572">
    <property type="component" value="Unplaced"/>
</dbReference>
<keyword evidence="1" id="KW-0812">Transmembrane</keyword>